<feature type="active site" description="For RdRp activity" evidence="57">
    <location>
        <position position="2175"/>
    </location>
</feature>
<keyword evidence="12" id="KW-1036">Host cytoplasmic vesicle</keyword>
<comment type="catalytic activity">
    <reaction evidence="55">
        <text>ATP + H2O = ADP + phosphate + H(+)</text>
        <dbReference type="Rhea" id="RHEA:13065"/>
        <dbReference type="ChEBI" id="CHEBI:15377"/>
        <dbReference type="ChEBI" id="CHEBI:15378"/>
        <dbReference type="ChEBI" id="CHEBI:30616"/>
        <dbReference type="ChEBI" id="CHEBI:43474"/>
        <dbReference type="ChEBI" id="CHEBI:456216"/>
        <dbReference type="EC" id="3.6.4.13"/>
    </reaction>
</comment>
<dbReference type="GO" id="GO:0034220">
    <property type="term" value="P:monoatomic ion transmembrane transport"/>
    <property type="evidence" value="ECO:0007669"/>
    <property type="project" value="UniProtKB-KW"/>
</dbReference>
<organismHost>
    <name type="scientific">Pan troglodytes</name>
    <name type="common">Chimpanzee</name>
    <dbReference type="NCBI Taxonomy" id="9598"/>
</organismHost>
<evidence type="ECO:0000256" key="64">
    <source>
        <dbReference type="PIRSR" id="PIRSR621573-8"/>
    </source>
</evidence>
<keyword evidence="21" id="KW-1143">T=pseudo3 icosahedral capsid protein</keyword>
<dbReference type="GO" id="GO:0006508">
    <property type="term" value="P:proteolysis"/>
    <property type="evidence" value="ECO:0007669"/>
    <property type="project" value="UniProtKB-KW"/>
</dbReference>
<dbReference type="InterPro" id="IPR001676">
    <property type="entry name" value="Picornavirus_capsid"/>
</dbReference>
<evidence type="ECO:0000256" key="8">
    <source>
        <dbReference type="ARBA" id="ARBA00008303"/>
    </source>
</evidence>
<evidence type="ECO:0000256" key="45">
    <source>
        <dbReference type="ARBA" id="ARBA00023296"/>
    </source>
</evidence>
<evidence type="ECO:0000256" key="55">
    <source>
        <dbReference type="ARBA" id="ARBA00047984"/>
    </source>
</evidence>
<dbReference type="FunFam" id="2.40.10.10:FF:000145">
    <property type="entry name" value="Genome polyprotein"/>
    <property type="match status" value="1"/>
</dbReference>
<evidence type="ECO:0000256" key="44">
    <source>
        <dbReference type="ARBA" id="ARBA00023288"/>
    </source>
</evidence>
<dbReference type="CDD" id="cd00205">
    <property type="entry name" value="rhv_like"/>
    <property type="match status" value="3"/>
</dbReference>
<dbReference type="InterPro" id="IPR044067">
    <property type="entry name" value="PCV_3C_PRO"/>
</dbReference>
<dbReference type="FunFam" id="3.30.70.270:FF:000046">
    <property type="entry name" value="Genome polyprotein"/>
    <property type="match status" value="1"/>
</dbReference>
<dbReference type="GO" id="GO:0039694">
    <property type="term" value="P:viral RNA genome replication"/>
    <property type="evidence" value="ECO:0007669"/>
    <property type="project" value="InterPro"/>
</dbReference>
<evidence type="ECO:0000256" key="12">
    <source>
        <dbReference type="ARBA" id="ARBA00022488"/>
    </source>
</evidence>
<comment type="function">
    <text evidence="49">Forms a complex with host RAN and probably binds to exportins carrying activated MAPK in order to mediate the hyperphosphorylation of host Phe/Gly containing nuclear pore proteins (Nups) resulting in cessation of active nucleocytoplasmic transport. Proteins with NLS signals fail to import, cellular mRNAs fail to export, and some proteins small enough for diffusion are not retained anymore (efflux). The resulting inhibition of cellular protein synthesis serves to ensure maximal viral gene expression and to evade host immune response.</text>
</comment>
<comment type="function">
    <text evidence="50">Associates with and induces structural rearrangements of intracellular membranes. It displays RNA-binding, nucleotide binding and NTPase activities. Interacts with IFIH1/MDA5 to inhibit the induction of the IFN-beta signal pathway.</text>
</comment>
<evidence type="ECO:0000256" key="58">
    <source>
        <dbReference type="PIRSR" id="PIRSR621573-2"/>
    </source>
</evidence>
<dbReference type="InterPro" id="IPR033703">
    <property type="entry name" value="Rhv-like"/>
</dbReference>
<dbReference type="PROSITE" id="PS50507">
    <property type="entry name" value="RDRP_SSRNA_POS"/>
    <property type="match status" value="1"/>
</dbReference>
<keyword evidence="42" id="KW-1035">Host cytoplasm</keyword>
<evidence type="ECO:0000256" key="47">
    <source>
        <dbReference type="ARBA" id="ARBA00033716"/>
    </source>
</evidence>
<dbReference type="InterPro" id="IPR059138">
    <property type="entry name" value="Pico_VP1"/>
</dbReference>
<dbReference type="InterPro" id="IPR001205">
    <property type="entry name" value="RNA-dir_pol_C"/>
</dbReference>
<evidence type="ECO:0000256" key="21">
    <source>
        <dbReference type="ARBA" id="ARBA00022706"/>
    </source>
</evidence>
<feature type="region of interest" description="Disordered" evidence="66">
    <location>
        <begin position="65"/>
        <end position="84"/>
    </location>
</feature>
<evidence type="ECO:0000256" key="15">
    <source>
        <dbReference type="ARBA" id="ARBA00022561"/>
    </source>
</evidence>
<comment type="function">
    <text evidence="4">Affects membrane integrity and causes an increase in membrane permeability.</text>
</comment>
<evidence type="ECO:0000256" key="13">
    <source>
        <dbReference type="ARBA" id="ARBA00022520"/>
    </source>
</evidence>
<feature type="lipid moiety-binding region" description="N-myristoyl glycine; by host" evidence="63">
    <location>
        <position position="68"/>
    </location>
</feature>
<feature type="binding site" evidence="58">
    <location>
        <begin position="1322"/>
        <end position="1329"/>
    </location>
    <ligand>
        <name>ATP</name>
        <dbReference type="ChEBI" id="CHEBI:30616"/>
    </ligand>
</feature>
<feature type="site" description="Cleavage; by protease 3C" evidence="59">
    <location>
        <begin position="1637"/>
        <end position="1638"/>
    </location>
</feature>
<organismHost>
    <name type="scientific">Mandrillus</name>
    <name type="common">forest baboons</name>
    <dbReference type="NCBI Taxonomy" id="9567"/>
</organismHost>
<keyword evidence="23" id="KW-0479">Metal-binding</keyword>
<sequence>MATTMEQEICAHSMTFEECPKCSALQYRSGFYLLKYDEEWYPEELLTDGEDDVFDPELDMEVVMETQGNSSSSDKNNSSSEGNEGVIINNFYSNQYQNSIDLSANAAGNAPPKTYGQFTSLLSGAVNAFSSMIPLLNDQDTEEMENLSDRVSQDTAGNTATNTQSTVGRLVAYGKTHDGSHPGSCADTASEKILAVERYYTFKVAEWTATQKAFQHIRIPLPHILAGEDGGVFGAALRRHYLVKCGWKVQVQCNASQFHAGSLLVFMAPEFPTNSGFRKDSAWITELDTVLTGTRKDSEGKSPFGMDHQNFWQWTLYPHQFLNLRTGTTVDLEVPYVNIAPTSSWTQHANWTLVIAVIAPLTYTQGASTNIDITVSLQPVKPVFNGLRHEMAYTQSPIPVSIREHAGTWSSTLPDSNVPIYGKTPVAPSNYMVGEFTDLLEIAQLPTFVANNLTSPVPYIEAGQTVSFTSPLGTYQVTLACSCLANSFLAAMSRNFAQYRGSMVFTFVFTGTAMMKGKFLISYTPPGAGKPQTRDQAMQSTYAIWDLGLNSSYVFTVPFISPTHFRMVGYENATITNVDGWVTIWQLTPLTFPPGCPNTGKILTMVSAGKDFTVKMPISPAPWSPHGVDNIEKGVVETTDASADFVAQPVYLPENQTKVSFFYDRSSPLGAFTLKSDSFEGNFSFQQLNDCPNSFILTPTPQYDISDGAQRPERITTITPLNSESTFPLKSKQDYAFCLFSPFTYYKCDMEVTISPHIPQPNGMIVRWAPTGAPSKPTRQTAHWLSSLTDGRTPTLYSCGPGTSNQISFTVPYNSPLSVLPAVWYNGHKSFDNSGDLGIAPNSDFGRVFLSGSRNDTRVTAHIRYKNMRVFCPRPTVFFPWPTAEEKVRMEIRAGTLYLESPPLQPFKQMAANRLDIFQTFPVVHMLMEFNQRGIEVRIFRHGVFWAEMYAEKILRSQAKQIAFLANGSHPDCDAGSPDNPWKRVYHVILRAEPHRVHMQIYRKRIRPFRLPVVEKEWRTREENIFSLIYIFKQHYAGYFSDLLIHDVETNPGPFMFRPKKQVFQTQGAALSSMVNTLVPNNLASQALGSAFTALLDANEDAQKAMKIIKTLSSLSDAWENVKETLNSPEFWKQLLTRCVQLIAGMTIAVMHPDPLTLLCLGTLTAAEVTNQTSLCEEIVTKFRNIFRTPAPKFPTISFFQQQSPLKNVNDVFSLAKNLDWAVRTVEKLVEWFGTWVAQEEKEQNLDDLLQRFPEHAKRISDLRNGMAAYVECKESFEFFEKLYNQAVKEKRTGIAAVCEKFRQKHDHATARCEPVVIVLRGDAGQGKSLSSQIIAQAVSKTIFGRQSVYSLPPDSDFFDGYENQFAAIMDDLGQNPDGSDFTTFCQMVSTTNFLPNMASLERKGTPFTSQLVVATTNLPEFRPVTIAHYPAVERRITFDYSVSAGPMCSRTEAGQKVLDVERAFRPTGEEAPLPCFQSDCLFLNKAGIQFRDNRTKEIISLVEVIERAVAKIERKKKVLTTVQTLVAQAPVDEVSFTCVVQQLRARQEATDEQLEELQEAFAKVQERSSIFSDWMKISAMVCAATLALTQVVKMAKSVKQMLKPDILRVQVDENEQGPYNEGVRAKPKTLQLMDIQGPNPAMDFEKYVAKNVTSPIDFVYPTGTRTQTCLLIKGRTLAVNKHMAETDWEAIRVKGITHKRDDVKILAIAKTGKETDVCFMKLQNGPLFRDNTSKFVRASDILPHSSAPLIGIMNADIPMMYTGSFLKAGVSVPVETGQTFNHCIHYKANTRKGWCGSAVVAELAGAKKIIGMHSAGSMGIAAASMISQEMIHAVLNAFEPQGALTQLPDGPRIHVPRKTALRPTVARQVFRPEFAPAVLSKYDPRTEADVDEVAFSKHTSNQETLPPVFRMVAREYANRVFTLLGRDNGKLSVRQALDGLEGMDPMDKNTSPGLPYTALGMRRTDVIDWESGTLIPYAAERLEKMNNKDFSDIVYQTFLKDELRPIEKVKAAKTRIVDVPPFEHCILGRQLLGRFASKFQTQPGLELGSAIGCDPDVHWTKFGVAMQGFQRVYDVDYSNFDSTHSVAMFRLLAEEFFTPDNGFDPLVAEYLESLAISTHAFEEKRYLITGGLPSGCAATSMLNTIMNNIIIRAGLYLTYKNFEFDDIKVLSYGDDLLVATDYQLNFDAVRASLAKTGYRITPANKTSTFPLESTLADVVFLKRKFKKEGPLYRPVMNKEALEAMLSYYRPGSLSEKLTSVTMLAVHSGKEEYDRLFAPFRAVGVVVPEHESVEYRWRSLFW</sequence>
<dbReference type="GO" id="GO:0008270">
    <property type="term" value="F:zinc ion binding"/>
    <property type="evidence" value="ECO:0007669"/>
    <property type="project" value="UniProtKB-KW"/>
</dbReference>
<feature type="site" description="Cleavage; by ribosomal skip" evidence="59">
    <location>
        <begin position="1053"/>
        <end position="1054"/>
    </location>
</feature>
<evidence type="ECO:0000256" key="56">
    <source>
        <dbReference type="ARBA" id="ARBA00059502"/>
    </source>
</evidence>
<keyword evidence="44" id="KW-0449">Lipoprotein</keyword>
<dbReference type="SUPFAM" id="SSF88633">
    <property type="entry name" value="Positive stranded ssRNA viruses"/>
    <property type="match status" value="2"/>
</dbReference>
<keyword evidence="32" id="KW-0067">ATP-binding</keyword>
<organismHost>
    <name type="scientific">Macaca mulatta</name>
    <name type="common">Rhesus macaque</name>
    <dbReference type="NCBI Taxonomy" id="9544"/>
</organismHost>
<dbReference type="GO" id="GO:0003723">
    <property type="term" value="F:RNA binding"/>
    <property type="evidence" value="ECO:0007669"/>
    <property type="project" value="UniProtKB-KW"/>
</dbReference>
<keyword evidence="28" id="KW-0347">Helicase</keyword>
<feature type="site" description="Cleavage; by protease 3C" evidence="59">
    <location>
        <begin position="1842"/>
        <end position="1843"/>
    </location>
</feature>
<dbReference type="GO" id="GO:0015267">
    <property type="term" value="F:channel activity"/>
    <property type="evidence" value="ECO:0007669"/>
    <property type="project" value="UniProtKB-KW"/>
</dbReference>
<dbReference type="GO" id="GO:0039618">
    <property type="term" value="C:T=pseudo3 icosahedral viral capsid"/>
    <property type="evidence" value="ECO:0007669"/>
    <property type="project" value="UniProtKB-KW"/>
</dbReference>
<evidence type="ECO:0000256" key="35">
    <source>
        <dbReference type="ARBA" id="ARBA00022884"/>
    </source>
</evidence>
<organismHost>
    <name type="scientific">Mus musculus</name>
    <name type="common">Mouse</name>
    <dbReference type="NCBI Taxonomy" id="10090"/>
</organismHost>
<comment type="function">
    <text evidence="2">VP0 precursor is a component of immature procapsids.</text>
</comment>
<organismHost>
    <name type="scientific">Rattus</name>
    <name type="common">rats</name>
    <dbReference type="NCBI Taxonomy" id="10114"/>
</organismHost>
<evidence type="ECO:0000256" key="66">
    <source>
        <dbReference type="SAM" id="MobiDB-lite"/>
    </source>
</evidence>
<keyword evidence="60" id="KW-1015">Disulfide bond</keyword>
<evidence type="ECO:0000256" key="42">
    <source>
        <dbReference type="ARBA" id="ARBA00023200"/>
    </source>
</evidence>
<evidence type="ECO:0000256" key="54">
    <source>
        <dbReference type="ARBA" id="ARBA00047170"/>
    </source>
</evidence>
<evidence type="ECO:0000256" key="38">
    <source>
        <dbReference type="ARBA" id="ARBA00023039"/>
    </source>
</evidence>
<dbReference type="Pfam" id="PF22663">
    <property type="entry name" value="Rhv_5"/>
    <property type="match status" value="1"/>
</dbReference>
<feature type="coiled-coil region" evidence="65">
    <location>
        <begin position="1541"/>
        <end position="1568"/>
    </location>
</feature>
<keyword evidence="45" id="KW-1160">Virus entry into host cell</keyword>
<feature type="modified residue" description="Phosphotyrosine; by host SYK" evidence="62">
    <location>
        <position position="41"/>
    </location>
</feature>
<keyword evidence="16" id="KW-1048">Host nucleus</keyword>
<keyword evidence="33" id="KW-0946">Virion</keyword>
<evidence type="ECO:0000256" key="11">
    <source>
        <dbReference type="ARBA" id="ARBA00022484"/>
    </source>
</evidence>
<keyword evidence="14" id="KW-0597">Phosphoprotein</keyword>
<organism evidence="70">
    <name type="scientific">Encephalomyocarditis virus</name>
    <dbReference type="NCBI Taxonomy" id="12104"/>
    <lineage>
        <taxon>Viruses</taxon>
        <taxon>Riboviria</taxon>
        <taxon>Orthornavirae</taxon>
        <taxon>Pisuviricota</taxon>
        <taxon>Pisoniviricetes</taxon>
        <taxon>Picornavirales</taxon>
        <taxon>Picornaviridae</taxon>
        <taxon>Caphthovirinae</taxon>
        <taxon>Cardiovirus</taxon>
        <taxon>Cardiovirus rueckerti</taxon>
        <taxon>Cardiovirus A</taxon>
    </lineage>
</organism>
<dbReference type="InterPro" id="IPR021573">
    <property type="entry name" value="Leader_pept_picornaV"/>
</dbReference>
<evidence type="ECO:0000256" key="40">
    <source>
        <dbReference type="ARBA" id="ARBA00023090"/>
    </source>
</evidence>
<comment type="function">
    <text evidence="51">Involved in host translation shutoff by inhibiting cap-dependent mRNA translation. Nuclear localization is required for this function. The resulting inhibition of cellular protein synthesis serves to ensure maximal viral gene expression and to evade host immune response. Inhibits the phosphorylation of the leader protein. Binds to the RNA stem-loop essential for the ribosomal frameshift event and trans-activates the production of protein 2B*.</text>
</comment>
<organismHost>
    <name type="scientific">Callitrichinae sp.</name>
    <dbReference type="NCBI Taxonomy" id="38020"/>
</organismHost>
<dbReference type="InterPro" id="IPR043502">
    <property type="entry name" value="DNA/RNA_pol_sf"/>
</dbReference>
<evidence type="ECO:0000259" key="69">
    <source>
        <dbReference type="PROSITE" id="PS51874"/>
    </source>
</evidence>
<dbReference type="Pfam" id="PF00680">
    <property type="entry name" value="RdRP_1"/>
    <property type="match status" value="1"/>
</dbReference>
<dbReference type="Pfam" id="PF11475">
    <property type="entry name" value="VP_N-CPKC"/>
    <property type="match status" value="1"/>
</dbReference>
<comment type="function">
    <text evidence="48">Replicates the genomic and antigenomic RNAs by recognizing replications specific signals. Performs VPg uridylylation.</text>
</comment>
<evidence type="ECO:0000256" key="36">
    <source>
        <dbReference type="ARBA" id="ARBA00022953"/>
    </source>
</evidence>
<comment type="function">
    <text evidence="1">Forms a primer, VPg-pU, which is utilized by the polymerase for the initiation of RNA chains.</text>
</comment>
<feature type="site" description="Cleavage; by protease 3C" evidence="59">
    <location>
        <begin position="900"/>
        <end position="901"/>
    </location>
</feature>
<keyword evidence="20" id="KW-0548">Nucleotidyltransferase</keyword>
<keyword evidence="34" id="KW-1043">Host membrane</keyword>
<dbReference type="SUPFAM" id="SSF56672">
    <property type="entry name" value="DNA/RNA polymerases"/>
    <property type="match status" value="1"/>
</dbReference>
<keyword evidence="39" id="KW-0406">Ion transport</keyword>
<feature type="modified residue" description="O-(5'-phospho-RNA)-tyrosine" evidence="62">
    <location>
        <position position="1620"/>
    </location>
</feature>
<dbReference type="InterPro" id="IPR007094">
    <property type="entry name" value="RNA-dir_pol_PSvirus"/>
</dbReference>
<keyword evidence="11" id="KW-0696">RNA-directed RNA polymerase</keyword>
<evidence type="ECO:0000256" key="5">
    <source>
        <dbReference type="ARBA" id="ARBA00004295"/>
    </source>
</evidence>
<keyword evidence="30" id="KW-1193">Eukaryotic host translation shutoff by virus</keyword>
<evidence type="ECO:0000256" key="57">
    <source>
        <dbReference type="PIRSR" id="PIRSR621573-1"/>
    </source>
</evidence>
<evidence type="ECO:0000256" key="27">
    <source>
        <dbReference type="ARBA" id="ARBA00022804"/>
    </source>
</evidence>
<name>A0A650C1X1_EMCV</name>
<evidence type="ECO:0000256" key="22">
    <source>
        <dbReference type="ARBA" id="ARBA00022707"/>
    </source>
</evidence>
<dbReference type="GO" id="GO:0046718">
    <property type="term" value="P:symbiont entry into host cell"/>
    <property type="evidence" value="ECO:0007669"/>
    <property type="project" value="UniProtKB-KW"/>
</dbReference>
<protein>
    <recommendedName>
        <fullName evidence="9">Genome polyprotein</fullName>
    </recommendedName>
</protein>
<keyword evidence="22" id="KW-0519">Myristate</keyword>
<evidence type="ECO:0000256" key="7">
    <source>
        <dbReference type="ARBA" id="ARBA00004328"/>
    </source>
</evidence>
<feature type="active site" description="For protease 3C activity" evidence="57">
    <location>
        <position position="1717"/>
    </location>
</feature>
<keyword evidence="41" id="KW-0472">Membrane</keyword>
<dbReference type="FunFam" id="2.60.120.20:FF:000009">
    <property type="entry name" value="Genome polyprotein"/>
    <property type="match status" value="1"/>
</dbReference>
<comment type="subcellular location">
    <subcellularLocation>
        <location evidence="5">Host cytoplasmic vesicle membrane</location>
        <topology evidence="5">Peripheral membrane protein</topology>
        <orientation evidence="5">Cytoplasmic side</orientation>
    </subcellularLocation>
    <subcellularLocation>
        <location evidence="6">Host nucleus</location>
        <location evidence="6">Host nucleolus</location>
    </subcellularLocation>
    <subcellularLocation>
        <location evidence="7">Virion</location>
    </subcellularLocation>
</comment>
<dbReference type="SUPFAM" id="SSF50494">
    <property type="entry name" value="Trypsin-like serine proteases"/>
    <property type="match status" value="1"/>
</dbReference>
<dbReference type="SUPFAM" id="SSF144251">
    <property type="entry name" value="Viral leader polypeptide zinc finger"/>
    <property type="match status" value="1"/>
</dbReference>
<dbReference type="InterPro" id="IPR043504">
    <property type="entry name" value="Peptidase_S1_PA_chymotrypsin"/>
</dbReference>
<evidence type="ECO:0000256" key="19">
    <source>
        <dbReference type="ARBA" id="ARBA00022679"/>
    </source>
</evidence>
<keyword evidence="31" id="KW-0862">Zinc</keyword>
<organismHost>
    <name type="scientific">Sus scrofa</name>
    <name type="common">Pig</name>
    <dbReference type="NCBI Taxonomy" id="9823"/>
</organismHost>
<comment type="subunit">
    <text evidence="53">Interacts with host IFIH1/MDA5; this interaction inhibits the induction of the IFN-beta signal pathway.</text>
</comment>
<reference evidence="70" key="1">
    <citation type="submission" date="2019-10" db="EMBL/GenBank/DDBJ databases">
        <authorList>
            <person name="Wang Y."/>
            <person name="Toh X."/>
            <person name="Ng O.W."/>
            <person name="Ong J."/>
            <person name="Chong S.M."/>
            <person name="Hsu C.-D."/>
            <person name="Huangfu T."/>
        </authorList>
    </citation>
    <scope>NUCLEOTIDE SEQUENCE</scope>
    <source>
        <strain evidence="70">SG-G15150-19</strain>
    </source>
</reference>
<keyword evidence="38" id="KW-1182">Viral ion channel</keyword>
<feature type="compositionally biased region" description="Low complexity" evidence="66">
    <location>
        <begin position="69"/>
        <end position="80"/>
    </location>
</feature>
<dbReference type="CDD" id="cd23211">
    <property type="entry name" value="Cardiovirus_RdRp"/>
    <property type="match status" value="1"/>
</dbReference>
<dbReference type="InterPro" id="IPR004004">
    <property type="entry name" value="Helic/Pol/Pept_Calicivir-typ"/>
</dbReference>
<dbReference type="InterPro" id="IPR014759">
    <property type="entry name" value="Helicase_SF3_ssRNA_vir"/>
</dbReference>
<keyword evidence="46" id="KW-0407">Ion channel</keyword>
<evidence type="ECO:0000256" key="30">
    <source>
        <dbReference type="ARBA" id="ARBA00022809"/>
    </source>
</evidence>
<keyword evidence="35" id="KW-0694">RNA-binding</keyword>
<evidence type="ECO:0000256" key="39">
    <source>
        <dbReference type="ARBA" id="ARBA00023065"/>
    </source>
</evidence>
<feature type="active site" description="For protease 3C activity" evidence="57">
    <location>
        <position position="1683"/>
    </location>
</feature>
<keyword evidence="43" id="KW-1262">Eukaryotic host gene expression shutoff by virus</keyword>
<comment type="function">
    <text evidence="3">Serves as membrane anchor via its hydrophobic domain.</text>
</comment>
<evidence type="ECO:0000256" key="3">
    <source>
        <dbReference type="ARBA" id="ARBA00003704"/>
    </source>
</evidence>
<evidence type="ECO:0000256" key="63">
    <source>
        <dbReference type="PIRSR" id="PIRSR621573-7"/>
    </source>
</evidence>
<evidence type="ECO:0000256" key="49">
    <source>
        <dbReference type="ARBA" id="ARBA00045481"/>
    </source>
</evidence>
<dbReference type="InterPro" id="IPR000605">
    <property type="entry name" value="Helicase_SF3_ssDNA/RNA_vir"/>
</dbReference>
<comment type="function">
    <text evidence="47">Lies on the inner surface of the capsid shell. After binding to the host receptor, the capsid undergoes conformational changes. Capsid protein VP4 is released, capsid protein VP1 N-terminus is externalized, and together, they shape a pore in the host membrane through which the viral genome is translocated into the host cell cytoplasm. After genome has been released, the channel shrinks.</text>
</comment>
<evidence type="ECO:0000256" key="62">
    <source>
        <dbReference type="PIRSR" id="PIRSR621573-6"/>
    </source>
</evidence>
<evidence type="ECO:0000256" key="24">
    <source>
        <dbReference type="ARBA" id="ARBA00022741"/>
    </source>
</evidence>
<evidence type="ECO:0000256" key="4">
    <source>
        <dbReference type="ARBA" id="ARBA00004017"/>
    </source>
</evidence>
<dbReference type="GO" id="GO:0005198">
    <property type="term" value="F:structural molecule activity"/>
    <property type="evidence" value="ECO:0007669"/>
    <property type="project" value="InterPro"/>
</dbReference>
<dbReference type="Pfam" id="PF00548">
    <property type="entry name" value="Peptidase_C3"/>
    <property type="match status" value="1"/>
</dbReference>
<keyword evidence="18" id="KW-0645">Protease</keyword>
<keyword evidence="13" id="KW-0191">Covalent protein-RNA linkage</keyword>
<keyword evidence="26" id="KW-0378">Hydrolase</keyword>
<keyword evidence="40" id="KW-1088">Inhibition of host RIG-I by virus</keyword>
<keyword evidence="10" id="KW-0813">Transport</keyword>
<dbReference type="GO" id="GO:0005524">
    <property type="term" value="F:ATP binding"/>
    <property type="evidence" value="ECO:0007669"/>
    <property type="project" value="UniProtKB-KW"/>
</dbReference>
<evidence type="ECO:0000259" key="67">
    <source>
        <dbReference type="PROSITE" id="PS50507"/>
    </source>
</evidence>
<organismHost>
    <name type="scientific">Aotus trivirgatus</name>
    <name type="common">Three-striped night monkey</name>
    <name type="synonym">Douroucouli</name>
    <dbReference type="NCBI Taxonomy" id="9505"/>
</organismHost>
<dbReference type="FunFam" id="3.30.70.270:FF:000065">
    <property type="entry name" value="Genome polyprotein"/>
    <property type="match status" value="1"/>
</dbReference>
<dbReference type="Pfam" id="PF08935">
    <property type="entry name" value="VP4_2"/>
    <property type="match status" value="1"/>
</dbReference>
<keyword evidence="17" id="KW-0945">Host-virus interaction</keyword>
<dbReference type="InterPro" id="IPR009003">
    <property type="entry name" value="Peptidase_S1_PA"/>
</dbReference>
<keyword evidence="65" id="KW-0175">Coiled coil</keyword>
<evidence type="ECO:0000256" key="29">
    <source>
        <dbReference type="ARBA" id="ARBA00022807"/>
    </source>
</evidence>
<dbReference type="InterPro" id="IPR037243">
    <property type="entry name" value="Viral_lead_polypep_zc_finger"/>
</dbReference>
<evidence type="ECO:0000256" key="16">
    <source>
        <dbReference type="ARBA" id="ARBA00022562"/>
    </source>
</evidence>
<evidence type="ECO:0000256" key="43">
    <source>
        <dbReference type="ARBA" id="ARBA00023247"/>
    </source>
</evidence>
<evidence type="ECO:0000256" key="28">
    <source>
        <dbReference type="ARBA" id="ARBA00022806"/>
    </source>
</evidence>
<dbReference type="GO" id="GO:0039540">
    <property type="term" value="P:symbiont-mediated suppression of host cytoplasmic pattern recognition receptor signaling pathway via inhibition of RIG-I activity"/>
    <property type="evidence" value="ECO:0007669"/>
    <property type="project" value="UniProtKB-KW"/>
</dbReference>
<feature type="active site" description="For protease 3C activity" evidence="57">
    <location>
        <position position="1796"/>
    </location>
</feature>
<dbReference type="PROSITE" id="PS51874">
    <property type="entry name" value="PCV_3C_PRO"/>
    <property type="match status" value="1"/>
</dbReference>
<keyword evidence="36" id="KW-0693">Viral RNA replication</keyword>
<dbReference type="InterPro" id="IPR015031">
    <property type="entry name" value="Capsid_VP4_Picornavir"/>
</dbReference>
<dbReference type="GO" id="GO:0004197">
    <property type="term" value="F:cysteine-type endopeptidase activity"/>
    <property type="evidence" value="ECO:0007669"/>
    <property type="project" value="InterPro"/>
</dbReference>
<dbReference type="GO" id="GO:0039657">
    <property type="term" value="P:symbiont-mediated suppression of host gene expression"/>
    <property type="evidence" value="ECO:0007669"/>
    <property type="project" value="UniProtKB-KW"/>
</dbReference>
<accession>A0A650C1X1</accession>
<feature type="domain" description="SF3 helicase" evidence="68">
    <location>
        <begin position="1290"/>
        <end position="1456"/>
    </location>
</feature>
<feature type="site" description="Cleavage; by protease 3C" evidence="59">
    <location>
        <begin position="395"/>
        <end position="396"/>
    </location>
</feature>
<evidence type="ECO:0000256" key="2">
    <source>
        <dbReference type="ARBA" id="ARBA00002982"/>
    </source>
</evidence>
<keyword evidence="19" id="KW-0808">Transferase</keyword>
<dbReference type="EMBL" id="MN547968">
    <property type="protein sequence ID" value="QGQ63620.1"/>
    <property type="molecule type" value="Genomic_RNA"/>
</dbReference>
<evidence type="ECO:0000256" key="61">
    <source>
        <dbReference type="PIRSR" id="PIRSR621573-5"/>
    </source>
</evidence>
<evidence type="ECO:0000256" key="23">
    <source>
        <dbReference type="ARBA" id="ARBA00022723"/>
    </source>
</evidence>
<feature type="domain" description="Peptidase C3" evidence="69">
    <location>
        <begin position="1640"/>
        <end position="1832"/>
    </location>
</feature>
<evidence type="ECO:0000313" key="70">
    <source>
        <dbReference type="EMBL" id="QGQ63620.1"/>
    </source>
</evidence>
<evidence type="ECO:0000256" key="20">
    <source>
        <dbReference type="ARBA" id="ARBA00022695"/>
    </source>
</evidence>
<feature type="short sequence motif" description="Nuclear localization signal" evidence="64">
    <location>
        <begin position="1004"/>
        <end position="1012"/>
    </location>
</feature>
<evidence type="ECO:0000256" key="48">
    <source>
        <dbReference type="ARBA" id="ARBA00045446"/>
    </source>
</evidence>
<dbReference type="InterPro" id="IPR029053">
    <property type="entry name" value="Viral_coat"/>
</dbReference>
<dbReference type="GO" id="GO:0044162">
    <property type="term" value="C:host cell cytoplasmic vesicle membrane"/>
    <property type="evidence" value="ECO:0007669"/>
    <property type="project" value="UniProtKB-SubCell"/>
</dbReference>
<evidence type="ECO:0000256" key="25">
    <source>
        <dbReference type="ARBA" id="ARBA00022771"/>
    </source>
</evidence>
<dbReference type="GO" id="GO:0006351">
    <property type="term" value="P:DNA-templated transcription"/>
    <property type="evidence" value="ECO:0007669"/>
    <property type="project" value="InterPro"/>
</dbReference>
<dbReference type="Gene3D" id="2.40.10.10">
    <property type="entry name" value="Trypsin-like serine proteases"/>
    <property type="match status" value="2"/>
</dbReference>
<dbReference type="InterPro" id="IPR037080">
    <property type="entry name" value="Capsid_VP4_sf_Picornavirus"/>
</dbReference>
<evidence type="ECO:0000256" key="51">
    <source>
        <dbReference type="ARBA" id="ARBA00046262"/>
    </source>
</evidence>
<dbReference type="GO" id="GO:0044196">
    <property type="term" value="C:host cell nucleolus"/>
    <property type="evidence" value="ECO:0007669"/>
    <property type="project" value="UniProtKB-SubCell"/>
</dbReference>
<keyword evidence="24" id="KW-0547">Nucleotide-binding</keyword>
<dbReference type="Pfam" id="PF00910">
    <property type="entry name" value="RNA_helicase"/>
    <property type="match status" value="1"/>
</dbReference>
<dbReference type="GO" id="GO:0003968">
    <property type="term" value="F:RNA-directed RNA polymerase activity"/>
    <property type="evidence" value="ECO:0007669"/>
    <property type="project" value="UniProtKB-KW"/>
</dbReference>
<feature type="active site" description="For RdRp activity" evidence="57">
    <location>
        <position position="2077"/>
    </location>
</feature>
<evidence type="ECO:0000256" key="50">
    <source>
        <dbReference type="ARBA" id="ARBA00046228"/>
    </source>
</evidence>
<evidence type="ECO:0000256" key="31">
    <source>
        <dbReference type="ARBA" id="ARBA00022833"/>
    </source>
</evidence>
<evidence type="ECO:0000259" key="68">
    <source>
        <dbReference type="PROSITE" id="PS51218"/>
    </source>
</evidence>
<feature type="site" description="Cleavage; by protease 3C" evidence="59">
    <location>
        <begin position="1617"/>
        <end position="1618"/>
    </location>
</feature>
<dbReference type="Gene3D" id="4.10.90.10">
    <property type="entry name" value="Capsid protein VP4 superfamily, Picornavirus"/>
    <property type="match status" value="1"/>
</dbReference>
<evidence type="ECO:0000256" key="53">
    <source>
        <dbReference type="ARBA" id="ARBA00047140"/>
    </source>
</evidence>
<evidence type="ECO:0000256" key="60">
    <source>
        <dbReference type="PIRSR" id="PIRSR621573-4"/>
    </source>
</evidence>
<keyword evidence="27" id="KW-1161">Viral attachment to host cell</keyword>
<evidence type="ECO:0000256" key="34">
    <source>
        <dbReference type="ARBA" id="ARBA00022870"/>
    </source>
</evidence>
<evidence type="ECO:0000256" key="32">
    <source>
        <dbReference type="ARBA" id="ARBA00022840"/>
    </source>
</evidence>
<evidence type="ECO:0000256" key="18">
    <source>
        <dbReference type="ARBA" id="ARBA00022670"/>
    </source>
</evidence>
<dbReference type="InterPro" id="IPR043128">
    <property type="entry name" value="Rev_trsase/Diguanyl_cyclase"/>
</dbReference>
<evidence type="ECO:0000256" key="37">
    <source>
        <dbReference type="ARBA" id="ARBA00022995"/>
    </source>
</evidence>
<dbReference type="GO" id="GO:0019062">
    <property type="term" value="P:virion attachment to host cell"/>
    <property type="evidence" value="ECO:0007669"/>
    <property type="project" value="UniProtKB-KW"/>
</dbReference>
<keyword evidence="25" id="KW-0863">Zinc-finger</keyword>
<evidence type="ECO:0000256" key="6">
    <source>
        <dbReference type="ARBA" id="ARBA00004307"/>
    </source>
</evidence>
<evidence type="ECO:0000256" key="59">
    <source>
        <dbReference type="PIRSR" id="PIRSR621573-3"/>
    </source>
</evidence>
<evidence type="ECO:0000256" key="10">
    <source>
        <dbReference type="ARBA" id="ARBA00022448"/>
    </source>
</evidence>
<comment type="function">
    <text evidence="56">Forms an icosahedral capsid of pseudo T=3 symmetry with capsid proteins VP2 and VP3. Together they form an icosahedral capsid composed of 60 copies of each VP1, VP2, and VP3, with a diameter of approximately 300 Angstroms. VP4 lies on the inner surface of the protein shell formed by VP1, VP2 and VP3. All the three latter proteins contain a beta-sheet structure called beta-barrel jelly roll. VP1 is situated at the 12 fivefold axes, whereas VP2 and VP3 are located at the quasi-sixfold axes.</text>
</comment>
<dbReference type="FunFam" id="4.10.90.10:FF:000002">
    <property type="entry name" value="Genome polyprotein"/>
    <property type="match status" value="1"/>
</dbReference>
<keyword evidence="37" id="KW-1190">Host gene expression shutoff by virus</keyword>
<keyword evidence="40" id="KW-0899">Viral immunoevasion</keyword>
<dbReference type="PROSITE" id="PS51218">
    <property type="entry name" value="SF3_HELICASE_2"/>
    <property type="match status" value="1"/>
</dbReference>
<feature type="domain" description="RdRp catalytic" evidence="67">
    <location>
        <begin position="2071"/>
        <end position="2189"/>
    </location>
</feature>
<dbReference type="GO" id="GO:0003724">
    <property type="term" value="F:RNA helicase activity"/>
    <property type="evidence" value="ECO:0007669"/>
    <property type="project" value="UniProtKB-EC"/>
</dbReference>
<evidence type="ECO:0000256" key="65">
    <source>
        <dbReference type="SAM" id="Coils"/>
    </source>
</evidence>
<evidence type="ECO:0000256" key="26">
    <source>
        <dbReference type="ARBA" id="ARBA00022801"/>
    </source>
</evidence>
<dbReference type="Gene3D" id="2.60.120.20">
    <property type="match status" value="3"/>
</dbReference>
<keyword evidence="29" id="KW-0788">Thiol protease</keyword>
<proteinExistence type="inferred from homology"/>
<feature type="site" description="Cleavage; by protease 3C" evidence="59">
    <location>
        <begin position="1203"/>
        <end position="1204"/>
    </location>
</feature>
<comment type="similarity">
    <text evidence="8">Belongs to the picornaviruses polyprotein family.</text>
</comment>
<keyword evidence="40" id="KW-1090">Inhibition of host innate immune response by virus</keyword>
<evidence type="ECO:0000256" key="33">
    <source>
        <dbReference type="ARBA" id="ARBA00022844"/>
    </source>
</evidence>
<keyword evidence="15" id="KW-0167">Capsid protein</keyword>
<dbReference type="Gene3D" id="1.20.960.20">
    <property type="match status" value="1"/>
</dbReference>
<evidence type="ECO:0000256" key="17">
    <source>
        <dbReference type="ARBA" id="ARBA00022581"/>
    </source>
</evidence>
<evidence type="ECO:0000256" key="52">
    <source>
        <dbReference type="ARBA" id="ARBA00047097"/>
    </source>
</evidence>
<evidence type="ECO:0000256" key="46">
    <source>
        <dbReference type="ARBA" id="ARBA00023303"/>
    </source>
</evidence>
<feature type="zinc finger region" evidence="61">
    <location>
        <begin position="10"/>
        <end position="22"/>
    </location>
</feature>
<evidence type="ECO:0000256" key="9">
    <source>
        <dbReference type="ARBA" id="ARBA00020107"/>
    </source>
</evidence>
<dbReference type="Gene3D" id="3.30.70.270">
    <property type="match status" value="2"/>
</dbReference>
<evidence type="ECO:0000256" key="41">
    <source>
        <dbReference type="ARBA" id="ARBA00023136"/>
    </source>
</evidence>
<dbReference type="PRINTS" id="PR00918">
    <property type="entry name" value="CALICVIRUSNS"/>
</dbReference>
<feature type="disulfide bond" evidence="60">
    <location>
        <begin position="481"/>
        <end position="483"/>
    </location>
</feature>
<evidence type="ECO:0000256" key="14">
    <source>
        <dbReference type="ARBA" id="ARBA00022553"/>
    </source>
</evidence>
<comment type="subunit">
    <text evidence="54">Interacts with host RAN; the complex L-RAN recruits cellular kinases responsible for the L-induced nucleocytoplasmic trafficking inhibition. The complex L-RAN can further bind to the host exportins XPO1/CRM1 and CSE1L/CAS. Interacts with the protein 2A.</text>
</comment>
<feature type="modified residue" description="Phosphothreonine; by host CK2" evidence="62">
    <location>
        <position position="47"/>
    </location>
</feature>
<dbReference type="InterPro" id="IPR000199">
    <property type="entry name" value="Peptidase_C3A/C3B_picornavir"/>
</dbReference>
<keyword evidence="40" id="KW-1113">Inhibition of host RLR pathway by virus</keyword>
<dbReference type="Pfam" id="PF00073">
    <property type="entry name" value="Rhv"/>
    <property type="match status" value="2"/>
</dbReference>
<organismHost>
    <name type="scientific">Sigmodon hispidus</name>
    <name type="common">Hispid cotton rat</name>
    <dbReference type="NCBI Taxonomy" id="42415"/>
</organismHost>
<evidence type="ECO:0000256" key="1">
    <source>
        <dbReference type="ARBA" id="ARBA00002520"/>
    </source>
</evidence>
<organismHost>
    <name type="scientific">Homo sapiens</name>
    <name type="common">Human</name>
    <dbReference type="NCBI Taxonomy" id="9606"/>
</organismHost>
<comment type="subunit">
    <text evidence="52">Interacts with host TRIM22; this interaction leads to the ubiquitination of protease 3C and may restrict the virus replication.</text>
</comment>